<accession>A0ABP9UD08</accession>
<feature type="transmembrane region" description="Helical" evidence="1">
    <location>
        <begin position="26"/>
        <end position="48"/>
    </location>
</feature>
<keyword evidence="1" id="KW-0812">Transmembrane</keyword>
<reference evidence="2 3" key="1">
    <citation type="submission" date="2024-02" db="EMBL/GenBank/DDBJ databases">
        <title>Deinococcus caeni NBRC 101312.</title>
        <authorList>
            <person name="Ichikawa N."/>
            <person name="Katano-Makiyama Y."/>
            <person name="Hidaka K."/>
        </authorList>
    </citation>
    <scope>NUCLEOTIDE SEQUENCE [LARGE SCALE GENOMIC DNA]</scope>
    <source>
        <strain evidence="2 3">NBRC 101312</strain>
    </source>
</reference>
<evidence type="ECO:0000313" key="2">
    <source>
        <dbReference type="EMBL" id="GAA5440651.1"/>
    </source>
</evidence>
<feature type="transmembrane region" description="Helical" evidence="1">
    <location>
        <begin position="68"/>
        <end position="88"/>
    </location>
</feature>
<evidence type="ECO:0000313" key="3">
    <source>
        <dbReference type="Proteomes" id="UP001423409"/>
    </source>
</evidence>
<keyword evidence="1" id="KW-1133">Transmembrane helix</keyword>
<evidence type="ECO:0000256" key="1">
    <source>
        <dbReference type="SAM" id="Phobius"/>
    </source>
</evidence>
<dbReference type="EMBL" id="BAABQU010000025">
    <property type="protein sequence ID" value="GAA5440651.1"/>
    <property type="molecule type" value="Genomic_DNA"/>
</dbReference>
<dbReference type="Proteomes" id="UP001423409">
    <property type="component" value="Unassembled WGS sequence"/>
</dbReference>
<organism evidence="2 3">
    <name type="scientific">Deinococcus caeni</name>
    <dbReference type="NCBI Taxonomy" id="569127"/>
    <lineage>
        <taxon>Bacteria</taxon>
        <taxon>Thermotogati</taxon>
        <taxon>Deinococcota</taxon>
        <taxon>Deinococci</taxon>
        <taxon>Deinococcales</taxon>
        <taxon>Deinococcaceae</taxon>
        <taxon>Deinococcus</taxon>
    </lineage>
</organism>
<protein>
    <submittedName>
        <fullName evidence="2">Uncharacterized protein</fullName>
    </submittedName>
</protein>
<sequence length="106" mass="11129">MTLSDDRMTAGPPQSGWRRPGVQRGLAVMLGLLGTVLTAALVLMWVFLDFFAAWNHGSLGRILLSGQAELPVFLVLGSLLCGAALAWVGAVRLWRGASVPSLSGGP</sequence>
<gene>
    <name evidence="2" type="ORF">Dcae01_02168</name>
</gene>
<comment type="caution">
    <text evidence="2">The sequence shown here is derived from an EMBL/GenBank/DDBJ whole genome shotgun (WGS) entry which is preliminary data.</text>
</comment>
<keyword evidence="1" id="KW-0472">Membrane</keyword>
<keyword evidence="3" id="KW-1185">Reference proteome</keyword>
<name>A0ABP9UD08_9DEIO</name>
<dbReference type="RefSeq" id="WP_345445385.1">
    <property type="nucleotide sequence ID" value="NZ_BAABQU010000025.1"/>
</dbReference>
<proteinExistence type="predicted"/>